<evidence type="ECO:0000256" key="8">
    <source>
        <dbReference type="ARBA" id="ARBA00022857"/>
    </source>
</evidence>
<evidence type="ECO:0000256" key="7">
    <source>
        <dbReference type="ARBA" id="ARBA00022840"/>
    </source>
</evidence>
<dbReference type="InterPro" id="IPR030677">
    <property type="entry name" value="Nnr"/>
</dbReference>
<dbReference type="InterPro" id="IPR004443">
    <property type="entry name" value="YjeF_N_dom"/>
</dbReference>
<dbReference type="PANTHER" id="PTHR12592">
    <property type="entry name" value="ATP-DEPENDENT (S)-NAD(P)H-HYDRATE DEHYDRATASE FAMILY MEMBER"/>
    <property type="match status" value="1"/>
</dbReference>
<comment type="cofactor">
    <cofactor evidence="18 19">
        <name>K(+)</name>
        <dbReference type="ChEBI" id="CHEBI:29103"/>
    </cofactor>
    <text evidence="18 19">Binds 1 potassium ion per subunit.</text>
</comment>
<dbReference type="GO" id="GO:0052855">
    <property type="term" value="F:ADP-dependent NAD(P)H-hydrate dehydratase activity"/>
    <property type="evidence" value="ECO:0007669"/>
    <property type="project" value="UniProtKB-UniRule"/>
</dbReference>
<accession>A0A0J6CSX7</accession>
<dbReference type="HAMAP" id="MF_01965">
    <property type="entry name" value="NADHX_dehydratase"/>
    <property type="match status" value="1"/>
</dbReference>
<keyword evidence="7 17" id="KW-0067">ATP-binding</keyword>
<protein>
    <recommendedName>
        <fullName evidence="19">Bifunctional NAD(P)H-hydrate repair enzyme</fullName>
    </recommendedName>
    <alternativeName>
        <fullName evidence="19">Nicotinamide nucleotide repair protein</fullName>
    </alternativeName>
    <domain>
        <recommendedName>
            <fullName evidence="19">ADP-dependent (S)-NAD(P)H-hydrate dehydratase</fullName>
            <ecNumber evidence="19">4.2.1.136</ecNumber>
        </recommendedName>
        <alternativeName>
            <fullName evidence="19">ADP-dependent NAD(P)HX dehydratase</fullName>
        </alternativeName>
    </domain>
    <domain>
        <recommendedName>
            <fullName evidence="19">NAD(P)H-hydrate epimerase</fullName>
            <ecNumber evidence="19">5.1.99.6</ecNumber>
        </recommendedName>
    </domain>
</protein>
<evidence type="ECO:0000259" key="20">
    <source>
        <dbReference type="PROSITE" id="PS51383"/>
    </source>
</evidence>
<feature type="binding site" evidence="18">
    <location>
        <position position="126"/>
    </location>
    <ligand>
        <name>K(+)</name>
        <dbReference type="ChEBI" id="CHEBI:29103"/>
    </ligand>
</feature>
<keyword evidence="23" id="KW-1185">Reference proteome</keyword>
<dbReference type="SUPFAM" id="SSF53613">
    <property type="entry name" value="Ribokinase-like"/>
    <property type="match status" value="1"/>
</dbReference>
<keyword evidence="11 18" id="KW-0413">Isomerase</keyword>
<feature type="binding site" evidence="18">
    <location>
        <position position="58"/>
    </location>
    <ligand>
        <name>K(+)</name>
        <dbReference type="ChEBI" id="CHEBI:29103"/>
    </ligand>
</feature>
<evidence type="ECO:0000256" key="12">
    <source>
        <dbReference type="ARBA" id="ARBA00023239"/>
    </source>
</evidence>
<organism evidence="22 23">
    <name type="scientific">Guptibacillus hwajinpoensis</name>
    <dbReference type="NCBI Taxonomy" id="208199"/>
    <lineage>
        <taxon>Bacteria</taxon>
        <taxon>Bacillati</taxon>
        <taxon>Bacillota</taxon>
        <taxon>Bacilli</taxon>
        <taxon>Bacillales</taxon>
        <taxon>Guptibacillaceae</taxon>
        <taxon>Guptibacillus</taxon>
    </lineage>
</organism>
<dbReference type="Proteomes" id="UP000035996">
    <property type="component" value="Unassembled WGS sequence"/>
</dbReference>
<evidence type="ECO:0000256" key="3">
    <source>
        <dbReference type="ARBA" id="ARBA00006001"/>
    </source>
</evidence>
<sequence length="510" mass="54907">MRIVSGEEMYEADRFTMEEIGLSGVVLMENAGKALFEAMKGRIHKNERIAVLIGSGNNGGDGFVLARYLKDNGYNVDVWVIPPQSKLKGDAATHFGIYTSLSYEWNAYKGGEAFQQKLARYDVIIDCLLGLGISGVIRSPYDEVVQKVNESSAFIISVDLPSGLQANGGFEGDVQPIHADRTYTLQCPKLGAFLYPDADYYGELEVINIGLPQHAFREALHRKLWHNSDVQRTLTDRTSSSHKGSHGKGLVIGGSRGMAGAPVMTTKAAYRSGAGLLQVAVPDDILSLVTSTMLEALFQGWSSHNGTFSGAVSGDLSEFDGIAIGPGLGREVGCSMIVQVVLATEVPLVLDADALYHLKELKDEVKARKSPTILTPHPGEMARLTGCSIQDIQSRRFEISRSFAREYGVYLVLKGPYTIVTTPEGDQFVNTTGNPSLAKGGSGDVLTGMVLAFVMHSQSIQEGISNAVFVHGKSADTLVQTAHSTLDVLATDVIATIPAVLHSFLEQNHG</sequence>
<evidence type="ECO:0000256" key="14">
    <source>
        <dbReference type="ARBA" id="ARBA00025153"/>
    </source>
</evidence>
<keyword evidence="10 17" id="KW-0520">NAD</keyword>
<name>A0A0J6CSX7_9BACL</name>
<feature type="binding site" evidence="18">
    <location>
        <position position="141"/>
    </location>
    <ligand>
        <name>(6S)-NADPHX</name>
        <dbReference type="ChEBI" id="CHEBI:64076"/>
    </ligand>
</feature>
<keyword evidence="22" id="KW-0808">Transferase</keyword>
<comment type="catalytic activity">
    <reaction evidence="2 18 19">
        <text>(6R)-NADPHX = (6S)-NADPHX</text>
        <dbReference type="Rhea" id="RHEA:32227"/>
        <dbReference type="ChEBI" id="CHEBI:64076"/>
        <dbReference type="ChEBI" id="CHEBI:64077"/>
        <dbReference type="EC" id="5.1.99.6"/>
    </reaction>
</comment>
<dbReference type="PROSITE" id="PS01050">
    <property type="entry name" value="YJEF_C_2"/>
    <property type="match status" value="1"/>
</dbReference>
<dbReference type="PROSITE" id="PS51383">
    <property type="entry name" value="YJEF_C_3"/>
    <property type="match status" value="1"/>
</dbReference>
<comment type="subunit">
    <text evidence="17">Homotetramer.</text>
</comment>
<keyword evidence="5 18" id="KW-0479">Metal-binding</keyword>
<comment type="similarity">
    <text evidence="3 19">In the N-terminal section; belongs to the NnrE/AIBP family.</text>
</comment>
<evidence type="ECO:0000259" key="21">
    <source>
        <dbReference type="PROSITE" id="PS51385"/>
    </source>
</evidence>
<comment type="cofactor">
    <cofactor evidence="17">
        <name>Mg(2+)</name>
        <dbReference type="ChEBI" id="CHEBI:18420"/>
    </cofactor>
</comment>
<feature type="binding site" evidence="18">
    <location>
        <position position="159"/>
    </location>
    <ligand>
        <name>(6S)-NADPHX</name>
        <dbReference type="ChEBI" id="CHEBI:64076"/>
    </ligand>
</feature>
<feature type="binding site" evidence="17">
    <location>
        <position position="261"/>
    </location>
    <ligand>
        <name>(6S)-NADPHX</name>
        <dbReference type="ChEBI" id="CHEBI:64076"/>
    </ligand>
</feature>
<feature type="binding site" evidence="17">
    <location>
        <position position="444"/>
    </location>
    <ligand>
        <name>(6S)-NADPHX</name>
        <dbReference type="ChEBI" id="CHEBI:64076"/>
    </ligand>
</feature>
<dbReference type="GO" id="GO:0046872">
    <property type="term" value="F:metal ion binding"/>
    <property type="evidence" value="ECO:0007669"/>
    <property type="project" value="UniProtKB-UniRule"/>
</dbReference>
<comment type="caution">
    <text evidence="22">The sequence shown here is derived from an EMBL/GenBank/DDBJ whole genome shotgun (WGS) entry which is preliminary data.</text>
</comment>
<comment type="catalytic activity">
    <reaction evidence="15 17 19">
        <text>(6S)-NADHX + ADP = AMP + phosphate + NADH + H(+)</text>
        <dbReference type="Rhea" id="RHEA:32223"/>
        <dbReference type="ChEBI" id="CHEBI:15378"/>
        <dbReference type="ChEBI" id="CHEBI:43474"/>
        <dbReference type="ChEBI" id="CHEBI:57945"/>
        <dbReference type="ChEBI" id="CHEBI:64074"/>
        <dbReference type="ChEBI" id="CHEBI:456215"/>
        <dbReference type="ChEBI" id="CHEBI:456216"/>
        <dbReference type="EC" id="4.2.1.136"/>
    </reaction>
</comment>
<keyword evidence="13" id="KW-0511">Multifunctional enzyme</keyword>
<dbReference type="HAMAP" id="MF_01966">
    <property type="entry name" value="NADHX_epimerase"/>
    <property type="match status" value="1"/>
</dbReference>
<dbReference type="AlphaFoldDB" id="A0A0J6CSX7"/>
<dbReference type="SUPFAM" id="SSF64153">
    <property type="entry name" value="YjeF N-terminal domain-like"/>
    <property type="match status" value="1"/>
</dbReference>
<comment type="similarity">
    <text evidence="17">Belongs to the NnrD/CARKD family.</text>
</comment>
<proteinExistence type="inferred from homology"/>
<dbReference type="GO" id="GO:0046496">
    <property type="term" value="P:nicotinamide nucleotide metabolic process"/>
    <property type="evidence" value="ECO:0007669"/>
    <property type="project" value="UniProtKB-UniRule"/>
</dbReference>
<dbReference type="EC" id="5.1.99.6" evidence="19"/>
<feature type="binding site" evidence="17">
    <location>
        <position position="377"/>
    </location>
    <ligand>
        <name>(6S)-NADPHX</name>
        <dbReference type="ChEBI" id="CHEBI:64076"/>
    </ligand>
</feature>
<dbReference type="InterPro" id="IPR036652">
    <property type="entry name" value="YjeF_N_dom_sf"/>
</dbReference>
<evidence type="ECO:0000313" key="22">
    <source>
        <dbReference type="EMBL" id="KMM36313.1"/>
    </source>
</evidence>
<dbReference type="GO" id="GO:0052856">
    <property type="term" value="F:NAD(P)HX epimerase activity"/>
    <property type="evidence" value="ECO:0007669"/>
    <property type="project" value="UniProtKB-UniRule"/>
</dbReference>
<keyword evidence="12 17" id="KW-0456">Lyase</keyword>
<dbReference type="RefSeq" id="WP_048312995.1">
    <property type="nucleotide sequence ID" value="NZ_CP119526.1"/>
</dbReference>
<comment type="function">
    <text evidence="18">Catalyzes the epimerization of the S- and R-forms of NAD(P)HX, a damaged form of NAD(P)H that is a result of enzymatic or heat-dependent hydration. This is a prerequisite for the S-specific NAD(P)H-hydrate dehydratase to allow the repair of both epimers of NAD(P)HX.</text>
</comment>
<feature type="domain" description="YjeF C-terminal" evidence="20">
    <location>
        <begin position="226"/>
        <end position="504"/>
    </location>
</feature>
<dbReference type="Pfam" id="PF01256">
    <property type="entry name" value="Carb_kinase"/>
    <property type="match status" value="1"/>
</dbReference>
<dbReference type="OrthoDB" id="9806925at2"/>
<dbReference type="InterPro" id="IPR017953">
    <property type="entry name" value="Carbohydrate_kinase_pred_CS"/>
</dbReference>
<dbReference type="EMBL" id="LELK01000006">
    <property type="protein sequence ID" value="KMM36313.1"/>
    <property type="molecule type" value="Genomic_DNA"/>
</dbReference>
<dbReference type="CDD" id="cd01171">
    <property type="entry name" value="YXKO-related"/>
    <property type="match status" value="1"/>
</dbReference>
<dbReference type="NCBIfam" id="TIGR00197">
    <property type="entry name" value="yjeF_nterm"/>
    <property type="match status" value="1"/>
</dbReference>
<reference evidence="22" key="1">
    <citation type="submission" date="2015-06" db="EMBL/GenBank/DDBJ databases">
        <authorList>
            <person name="Liu B."/>
            <person name="Wang J."/>
            <person name="Zhu Y."/>
            <person name="Liu G."/>
            <person name="Chen Q."/>
            <person name="Zheng C."/>
            <person name="Che J."/>
            <person name="Ge C."/>
            <person name="Shi H."/>
            <person name="Pan Z."/>
            <person name="Liu X."/>
        </authorList>
    </citation>
    <scope>NUCLEOTIDE SEQUENCE [LARGE SCALE GENOMIC DNA]</scope>
    <source>
        <strain evidence="22">DSM 16346</strain>
    </source>
</reference>
<gene>
    <name evidence="18" type="primary">nnrE</name>
    <name evidence="17" type="synonym">nnrD</name>
    <name evidence="22" type="ORF">AB986_17870</name>
</gene>
<evidence type="ECO:0000256" key="15">
    <source>
        <dbReference type="ARBA" id="ARBA00048238"/>
    </source>
</evidence>
<feature type="binding site" evidence="17">
    <location>
        <position position="327"/>
    </location>
    <ligand>
        <name>(6S)-NADPHX</name>
        <dbReference type="ChEBI" id="CHEBI:64076"/>
    </ligand>
</feature>
<dbReference type="PANTHER" id="PTHR12592:SF0">
    <property type="entry name" value="ATP-DEPENDENT (S)-NAD(P)H-HYDRATE DEHYDRATASE"/>
    <property type="match status" value="1"/>
</dbReference>
<dbReference type="NCBIfam" id="TIGR00196">
    <property type="entry name" value="yjeF_cterm"/>
    <property type="match status" value="1"/>
</dbReference>
<dbReference type="InterPro" id="IPR000631">
    <property type="entry name" value="CARKD"/>
</dbReference>
<evidence type="ECO:0000256" key="1">
    <source>
        <dbReference type="ARBA" id="ARBA00000013"/>
    </source>
</evidence>
<keyword evidence="9 18" id="KW-0630">Potassium</keyword>
<evidence type="ECO:0000256" key="17">
    <source>
        <dbReference type="HAMAP-Rule" id="MF_01965"/>
    </source>
</evidence>
<evidence type="ECO:0000313" key="23">
    <source>
        <dbReference type="Proteomes" id="UP000035996"/>
    </source>
</evidence>
<dbReference type="Gene3D" id="3.40.50.10260">
    <property type="entry name" value="YjeF N-terminal domain"/>
    <property type="match status" value="1"/>
</dbReference>
<dbReference type="EC" id="4.2.1.136" evidence="19"/>
<evidence type="ECO:0000256" key="16">
    <source>
        <dbReference type="ARBA" id="ARBA00049209"/>
    </source>
</evidence>
<evidence type="ECO:0000256" key="2">
    <source>
        <dbReference type="ARBA" id="ARBA00000909"/>
    </source>
</evidence>
<evidence type="ECO:0000256" key="10">
    <source>
        <dbReference type="ARBA" id="ARBA00023027"/>
    </source>
</evidence>
<evidence type="ECO:0000256" key="18">
    <source>
        <dbReference type="HAMAP-Rule" id="MF_01966"/>
    </source>
</evidence>
<dbReference type="GO" id="GO:0110051">
    <property type="term" value="P:metabolite repair"/>
    <property type="evidence" value="ECO:0007669"/>
    <property type="project" value="TreeGrafter"/>
</dbReference>
<dbReference type="GO" id="GO:0005524">
    <property type="term" value="F:ATP binding"/>
    <property type="evidence" value="ECO:0007669"/>
    <property type="project" value="UniProtKB-UniRule"/>
</dbReference>
<evidence type="ECO:0000256" key="9">
    <source>
        <dbReference type="ARBA" id="ARBA00022958"/>
    </source>
</evidence>
<dbReference type="STRING" id="157733.AB986_17870"/>
<evidence type="ECO:0000256" key="4">
    <source>
        <dbReference type="ARBA" id="ARBA00009524"/>
    </source>
</evidence>
<dbReference type="PATRIC" id="fig|157733.3.peg.2038"/>
<comment type="function">
    <text evidence="17">Catalyzes the dehydration of the S-form of NAD(P)HX at the expense of ADP, which is converted to AMP. Together with NAD(P)HX epimerase, which catalyzes the epimerization of the S- and R-forms, the enzyme allows the repair of both epimers of NAD(P)HX, a damaged form of NAD(P)H that is a result of enzymatic or heat-dependent hydration.</text>
</comment>
<comment type="function">
    <text evidence="14 19">Bifunctional enzyme that catalyzes the epimerization of the S- and R-forms of NAD(P)HX and the dehydration of the S-form of NAD(P)HX at the expense of ADP, which is converted to AMP. This allows the repair of both epimers of NAD(P)HX, a damaged form of NAD(P)H that is a result of enzymatic or heat-dependent hydration.</text>
</comment>
<evidence type="ECO:0000256" key="11">
    <source>
        <dbReference type="ARBA" id="ARBA00023235"/>
    </source>
</evidence>
<feature type="binding site" evidence="18">
    <location>
        <begin position="57"/>
        <end position="61"/>
    </location>
    <ligand>
        <name>(6S)-NADPHX</name>
        <dbReference type="ChEBI" id="CHEBI:64076"/>
    </ligand>
</feature>
<comment type="similarity">
    <text evidence="4 19">In the C-terminal section; belongs to the NnrD/CARKD family.</text>
</comment>
<comment type="catalytic activity">
    <reaction evidence="1 18 19">
        <text>(6R)-NADHX = (6S)-NADHX</text>
        <dbReference type="Rhea" id="RHEA:32215"/>
        <dbReference type="ChEBI" id="CHEBI:64074"/>
        <dbReference type="ChEBI" id="CHEBI:64075"/>
        <dbReference type="EC" id="5.1.99.6"/>
    </reaction>
</comment>
<dbReference type="InterPro" id="IPR029056">
    <property type="entry name" value="Ribokinase-like"/>
</dbReference>
<keyword evidence="6 17" id="KW-0547">Nucleotide-binding</keyword>
<dbReference type="PROSITE" id="PS51385">
    <property type="entry name" value="YJEF_N"/>
    <property type="match status" value="1"/>
</dbReference>
<feature type="binding site" evidence="18">
    <location>
        <position position="162"/>
    </location>
    <ligand>
        <name>K(+)</name>
        <dbReference type="ChEBI" id="CHEBI:29103"/>
    </ligand>
</feature>
<feature type="binding site" evidence="18">
    <location>
        <begin position="130"/>
        <end position="136"/>
    </location>
    <ligand>
        <name>(6S)-NADPHX</name>
        <dbReference type="ChEBI" id="CHEBI:64076"/>
    </ligand>
</feature>
<keyword evidence="8 17" id="KW-0521">NADP</keyword>
<feature type="domain" description="YjeF N-terminal" evidence="21">
    <location>
        <begin position="9"/>
        <end position="217"/>
    </location>
</feature>
<evidence type="ECO:0000256" key="6">
    <source>
        <dbReference type="ARBA" id="ARBA00022741"/>
    </source>
</evidence>
<dbReference type="Gene3D" id="3.40.1190.20">
    <property type="match status" value="1"/>
</dbReference>
<evidence type="ECO:0000256" key="13">
    <source>
        <dbReference type="ARBA" id="ARBA00023268"/>
    </source>
</evidence>
<keyword evidence="22" id="KW-0418">Kinase</keyword>
<dbReference type="Pfam" id="PF03853">
    <property type="entry name" value="YjeF_N"/>
    <property type="match status" value="1"/>
</dbReference>
<comment type="catalytic activity">
    <reaction evidence="16 17 19">
        <text>(6S)-NADPHX + ADP = AMP + phosphate + NADPH + H(+)</text>
        <dbReference type="Rhea" id="RHEA:32235"/>
        <dbReference type="ChEBI" id="CHEBI:15378"/>
        <dbReference type="ChEBI" id="CHEBI:43474"/>
        <dbReference type="ChEBI" id="CHEBI:57783"/>
        <dbReference type="ChEBI" id="CHEBI:64076"/>
        <dbReference type="ChEBI" id="CHEBI:456215"/>
        <dbReference type="ChEBI" id="CHEBI:456216"/>
        <dbReference type="EC" id="4.2.1.136"/>
    </reaction>
</comment>
<feature type="binding site" evidence="17">
    <location>
        <position position="443"/>
    </location>
    <ligand>
        <name>AMP</name>
        <dbReference type="ChEBI" id="CHEBI:456215"/>
    </ligand>
</feature>
<evidence type="ECO:0000256" key="5">
    <source>
        <dbReference type="ARBA" id="ARBA00022723"/>
    </source>
</evidence>
<feature type="binding site" evidence="17">
    <location>
        <begin position="414"/>
        <end position="418"/>
    </location>
    <ligand>
        <name>AMP</name>
        <dbReference type="ChEBI" id="CHEBI:456215"/>
    </ligand>
</feature>
<dbReference type="PIRSF" id="PIRSF017184">
    <property type="entry name" value="Nnr"/>
    <property type="match status" value="1"/>
</dbReference>
<dbReference type="GO" id="GO:0016301">
    <property type="term" value="F:kinase activity"/>
    <property type="evidence" value="ECO:0007669"/>
    <property type="project" value="UniProtKB-KW"/>
</dbReference>
<evidence type="ECO:0000256" key="19">
    <source>
        <dbReference type="PIRNR" id="PIRNR017184"/>
    </source>
</evidence>
<comment type="similarity">
    <text evidence="18">Belongs to the NnrE/AIBP family.</text>
</comment>